<dbReference type="PANTHER" id="PTHR23426">
    <property type="entry name" value="FERREDOXIN/ADRENODOXIN"/>
    <property type="match status" value="1"/>
</dbReference>
<dbReference type="Gene3D" id="3.10.20.30">
    <property type="match status" value="1"/>
</dbReference>
<comment type="similarity">
    <text evidence="1">Belongs to the adrenodoxin/putidaredoxin family.</text>
</comment>
<dbReference type="Pfam" id="PF00111">
    <property type="entry name" value="Fer2"/>
    <property type="match status" value="1"/>
</dbReference>
<evidence type="ECO:0000256" key="4">
    <source>
        <dbReference type="ARBA" id="ARBA00023004"/>
    </source>
</evidence>
<dbReference type="InterPro" id="IPR012675">
    <property type="entry name" value="Beta-grasp_dom_sf"/>
</dbReference>
<feature type="domain" description="2Fe-2S ferredoxin-type" evidence="7">
    <location>
        <begin position="16"/>
        <end position="93"/>
    </location>
</feature>
<dbReference type="GO" id="GO:0046872">
    <property type="term" value="F:metal ion binding"/>
    <property type="evidence" value="ECO:0007669"/>
    <property type="project" value="UniProtKB-KW"/>
</dbReference>
<dbReference type="RefSeq" id="WP_258541110.1">
    <property type="nucleotide sequence ID" value="NZ_OU015584.1"/>
</dbReference>
<dbReference type="InterPro" id="IPR001055">
    <property type="entry name" value="Adrenodoxin-like"/>
</dbReference>
<keyword evidence="3" id="KW-0479">Metal-binding</keyword>
<dbReference type="EMBL" id="OU015584">
    <property type="protein sequence ID" value="CAG5079212.1"/>
    <property type="molecule type" value="Genomic_DNA"/>
</dbReference>
<protein>
    <submittedName>
        <fullName evidence="8">Chloroacetanilide N-alkylformylase 2, ferredoxin component</fullName>
    </submittedName>
</protein>
<organism evidence="8 9">
    <name type="scientific">Parvicella tangerina</name>
    <dbReference type="NCBI Taxonomy" id="2829795"/>
    <lineage>
        <taxon>Bacteria</taxon>
        <taxon>Pseudomonadati</taxon>
        <taxon>Bacteroidota</taxon>
        <taxon>Flavobacteriia</taxon>
        <taxon>Flavobacteriales</taxon>
        <taxon>Parvicellaceae</taxon>
        <taxon>Parvicella</taxon>
    </lineage>
</organism>
<comment type="cofactor">
    <cofactor evidence="6">
        <name>[2Fe-2S] cluster</name>
        <dbReference type="ChEBI" id="CHEBI:190135"/>
    </cofactor>
</comment>
<keyword evidence="9" id="KW-1185">Reference proteome</keyword>
<dbReference type="AlphaFoldDB" id="A0A916JKN2"/>
<name>A0A916JKN2_9FLAO</name>
<evidence type="ECO:0000256" key="6">
    <source>
        <dbReference type="ARBA" id="ARBA00034078"/>
    </source>
</evidence>
<evidence type="ECO:0000259" key="7">
    <source>
        <dbReference type="Pfam" id="PF00111"/>
    </source>
</evidence>
<evidence type="ECO:0000256" key="1">
    <source>
        <dbReference type="ARBA" id="ARBA00010914"/>
    </source>
</evidence>
<dbReference type="InterPro" id="IPR036010">
    <property type="entry name" value="2Fe-2S_ferredoxin-like_sf"/>
</dbReference>
<evidence type="ECO:0000256" key="2">
    <source>
        <dbReference type="ARBA" id="ARBA00022714"/>
    </source>
</evidence>
<dbReference type="KEGG" id="ptan:CRYO30217_00888"/>
<proteinExistence type="inferred from homology"/>
<evidence type="ECO:0000313" key="8">
    <source>
        <dbReference type="EMBL" id="CAG5079212.1"/>
    </source>
</evidence>
<evidence type="ECO:0000313" key="9">
    <source>
        <dbReference type="Proteomes" id="UP000683507"/>
    </source>
</evidence>
<sequence length="111" mass="12393">MTEDGIIQVTVIDREGVEHVLEAPTDMNMNIMELCKSYELPVLGTCGGMAMCASCQIYVENDKVSLERNDDEQAMLDEAWYVEDNSRLGCQIHLAPEHDGLVVRLAPSDDF</sequence>
<dbReference type="GO" id="GO:0009055">
    <property type="term" value="F:electron transfer activity"/>
    <property type="evidence" value="ECO:0007669"/>
    <property type="project" value="TreeGrafter"/>
</dbReference>
<dbReference type="SUPFAM" id="SSF54292">
    <property type="entry name" value="2Fe-2S ferredoxin-like"/>
    <property type="match status" value="1"/>
</dbReference>
<keyword evidence="2" id="KW-0001">2Fe-2S</keyword>
<evidence type="ECO:0000256" key="5">
    <source>
        <dbReference type="ARBA" id="ARBA00023014"/>
    </source>
</evidence>
<gene>
    <name evidence="8" type="primary">cndB2</name>
    <name evidence="8" type="ORF">CRYO30217_00888</name>
</gene>
<keyword evidence="5" id="KW-0411">Iron-sulfur</keyword>
<dbReference type="Proteomes" id="UP000683507">
    <property type="component" value="Chromosome"/>
</dbReference>
<keyword evidence="4" id="KW-0408">Iron</keyword>
<reference evidence="8" key="1">
    <citation type="submission" date="2021-04" db="EMBL/GenBank/DDBJ databases">
        <authorList>
            <person name="Rodrigo-Torres L."/>
            <person name="Arahal R. D."/>
            <person name="Lucena T."/>
        </authorList>
    </citation>
    <scope>NUCLEOTIDE SEQUENCE</scope>
    <source>
        <strain evidence="8">AS29M-1</strain>
    </source>
</reference>
<dbReference type="GO" id="GO:0051537">
    <property type="term" value="F:2 iron, 2 sulfur cluster binding"/>
    <property type="evidence" value="ECO:0007669"/>
    <property type="project" value="UniProtKB-KW"/>
</dbReference>
<evidence type="ECO:0000256" key="3">
    <source>
        <dbReference type="ARBA" id="ARBA00022723"/>
    </source>
</evidence>
<dbReference type="PANTHER" id="PTHR23426:SF65">
    <property type="entry name" value="FERREDOXIN-2, MITOCHONDRIAL"/>
    <property type="match status" value="1"/>
</dbReference>
<accession>A0A916JKN2</accession>
<dbReference type="InterPro" id="IPR001041">
    <property type="entry name" value="2Fe-2S_ferredoxin-type"/>
</dbReference>
<dbReference type="GO" id="GO:0140647">
    <property type="term" value="P:P450-containing electron transport chain"/>
    <property type="evidence" value="ECO:0007669"/>
    <property type="project" value="InterPro"/>
</dbReference>